<sequence length="164" mass="18073">MASQWKNVGGTYRPARSFERRNSMSIGLTPYLRFAGDAKEAMEFYHQVLGGELSMMTFQEGMNDSNPAVADLIMHSSLFVERGLHLMASDTPPEMDVRGNGVMALSSDGVAEADAETLTKWWEGLAEGGQINMPLEQAPWGDSFGELRDKFGVIWMFNITAVAS</sequence>
<dbReference type="PANTHER" id="PTHR33990">
    <property type="entry name" value="PROTEIN YJDN-RELATED"/>
    <property type="match status" value="1"/>
</dbReference>
<evidence type="ECO:0000313" key="2">
    <source>
        <dbReference type="EMBL" id="GEC12296.1"/>
    </source>
</evidence>
<dbReference type="PANTHER" id="PTHR33990:SF1">
    <property type="entry name" value="PROTEIN YJDN"/>
    <property type="match status" value="1"/>
</dbReference>
<dbReference type="Pfam" id="PF00903">
    <property type="entry name" value="Glyoxalase"/>
    <property type="match status" value="1"/>
</dbReference>
<dbReference type="CDD" id="cd06588">
    <property type="entry name" value="PhnB_like"/>
    <property type="match status" value="1"/>
</dbReference>
<proteinExistence type="predicted"/>
<dbReference type="InterPro" id="IPR028973">
    <property type="entry name" value="PhnB-like"/>
</dbReference>
<accession>A0ABQ0RLE2</accession>
<dbReference type="SUPFAM" id="SSF54593">
    <property type="entry name" value="Glyoxalase/Bleomycin resistance protein/Dihydroxybiphenyl dioxygenase"/>
    <property type="match status" value="1"/>
</dbReference>
<name>A0ABQ0RLE2_GLUNI</name>
<dbReference type="Gene3D" id="3.10.180.10">
    <property type="entry name" value="2,3-Dihydroxybiphenyl 1,2-Dioxygenase, domain 1"/>
    <property type="match status" value="1"/>
</dbReference>
<gene>
    <name evidence="2" type="primary">phnB</name>
    <name evidence="2" type="ORF">ANI01nite_14990</name>
</gene>
<reference evidence="2 3" key="1">
    <citation type="submission" date="2019-06" db="EMBL/GenBank/DDBJ databases">
        <title>Whole genome shotgun sequence of Glutamicibacter nicotianae NBRC 14234.</title>
        <authorList>
            <person name="Hosoyama A."/>
            <person name="Uohara A."/>
            <person name="Ohji S."/>
            <person name="Ichikawa N."/>
        </authorList>
    </citation>
    <scope>NUCLEOTIDE SEQUENCE [LARGE SCALE GENOMIC DNA]</scope>
    <source>
        <strain evidence="2 3">NBRC 14234</strain>
    </source>
</reference>
<evidence type="ECO:0000313" key="3">
    <source>
        <dbReference type="Proteomes" id="UP000316242"/>
    </source>
</evidence>
<feature type="domain" description="Glyoxalase/fosfomycin resistance/dioxygenase" evidence="1">
    <location>
        <begin position="31"/>
        <end position="157"/>
    </location>
</feature>
<dbReference type="InterPro" id="IPR029068">
    <property type="entry name" value="Glyas_Bleomycin-R_OHBP_Dase"/>
</dbReference>
<organism evidence="2 3">
    <name type="scientific">Glutamicibacter nicotianae</name>
    <name type="common">Arthrobacter nicotianae</name>
    <dbReference type="NCBI Taxonomy" id="37929"/>
    <lineage>
        <taxon>Bacteria</taxon>
        <taxon>Bacillati</taxon>
        <taxon>Actinomycetota</taxon>
        <taxon>Actinomycetes</taxon>
        <taxon>Micrococcales</taxon>
        <taxon>Micrococcaceae</taxon>
        <taxon>Glutamicibacter</taxon>
    </lineage>
</organism>
<dbReference type="InterPro" id="IPR004360">
    <property type="entry name" value="Glyas_Fos-R_dOase_dom"/>
</dbReference>
<comment type="caution">
    <text evidence="2">The sequence shown here is derived from an EMBL/GenBank/DDBJ whole genome shotgun (WGS) entry which is preliminary data.</text>
</comment>
<evidence type="ECO:0000259" key="1">
    <source>
        <dbReference type="Pfam" id="PF00903"/>
    </source>
</evidence>
<protein>
    <submittedName>
        <fullName evidence="2">VOC family protein</fullName>
    </submittedName>
</protein>
<keyword evidence="3" id="KW-1185">Reference proteome</keyword>
<dbReference type="Proteomes" id="UP000316242">
    <property type="component" value="Unassembled WGS sequence"/>
</dbReference>
<dbReference type="EMBL" id="BJNE01000005">
    <property type="protein sequence ID" value="GEC12296.1"/>
    <property type="molecule type" value="Genomic_DNA"/>
</dbReference>